<dbReference type="Pfam" id="PF14130">
    <property type="entry name" value="Cap4_nuclease"/>
    <property type="match status" value="1"/>
</dbReference>
<dbReference type="Proteomes" id="UP000018720">
    <property type="component" value="Unassembled WGS sequence"/>
</dbReference>
<organism evidence="2 3">
    <name type="scientific">Leptospira licerasiae str. MMD4847</name>
    <dbReference type="NCBI Taxonomy" id="1049971"/>
    <lineage>
        <taxon>Bacteria</taxon>
        <taxon>Pseudomonadati</taxon>
        <taxon>Spirochaetota</taxon>
        <taxon>Spirochaetia</taxon>
        <taxon>Leptospirales</taxon>
        <taxon>Leptospiraceae</taxon>
        <taxon>Leptospira</taxon>
    </lineage>
</organism>
<sequence>MQNILNSNPPDDSGADSFSRFIYQADIAFPYCIRCIIDENIVSVTMEHYEDIVIQESGDRWRFIQVKTRNPELGPWKLSDVLGESGAIHSLYRTYKEIQNFNFSLEMILEGAIKKDDDLNSFKNGSYNKLIEKKVQDKLEIDESEVKKFLSKVTLLPSPSSRDDIKVRNRDLVHSQNPRLQRDSILRIENILLTELSKAMSLDRLKEGWPKYIINPDSEIEEKIKAKTLSRITLCQLIPELQVSQSLSYLLTQITSADKSPSVVSTLERKLRRGGGTEEIISTARMLRANTQKFLIEKRIIQGAINESILDDLDIRIETQAKSRLSLYVNGDNPAIHLWNKLLEDFTSISDKIDMNQLLNADPMLLLGEACQRAEECKISFGGGYED</sequence>
<accession>A0ABN0HDN4</accession>
<reference evidence="2 3" key="1">
    <citation type="submission" date="2012-08" db="EMBL/GenBank/DDBJ databases">
        <authorList>
            <person name="Harkins D.M."/>
            <person name="Durkin A.S."/>
            <person name="Selengut J.D."/>
            <person name="Sanka R."/>
            <person name="DePew J."/>
            <person name="Purushe J."/>
            <person name="Matthias M.A."/>
            <person name="Vinetz J.M."/>
            <person name="Sutton G.G."/>
            <person name="Nelson W.C."/>
            <person name="Fouts D.E."/>
        </authorList>
    </citation>
    <scope>NUCLEOTIDE SEQUENCE [LARGE SCALE GENOMIC DNA]</scope>
    <source>
        <strain evidence="2 3">MMD4847</strain>
    </source>
</reference>
<name>A0ABN0HDN4_9LEPT</name>
<keyword evidence="3" id="KW-1185">Reference proteome</keyword>
<evidence type="ECO:0000313" key="2">
    <source>
        <dbReference type="EMBL" id="EJZ43853.1"/>
    </source>
</evidence>
<dbReference type="InterPro" id="IPR025382">
    <property type="entry name" value="Cap4-like_endonuclease_dom"/>
</dbReference>
<protein>
    <submittedName>
        <fullName evidence="2">PF14130 domain protein</fullName>
    </submittedName>
</protein>
<comment type="caution">
    <text evidence="2">The sequence shown here is derived from an EMBL/GenBank/DDBJ whole genome shotgun (WGS) entry which is preliminary data.</text>
</comment>
<feature type="domain" description="CD-NTase associated protein 4-like DNA endonuclease" evidence="1">
    <location>
        <begin position="12"/>
        <end position="140"/>
    </location>
</feature>
<gene>
    <name evidence="2" type="ORF">LEP1GSC178_2037</name>
</gene>
<evidence type="ECO:0000259" key="1">
    <source>
        <dbReference type="Pfam" id="PF14130"/>
    </source>
</evidence>
<dbReference type="RefSeq" id="WP_008588896.1">
    <property type="nucleotide sequence ID" value="NZ_AHOM02000001.1"/>
</dbReference>
<dbReference type="EMBL" id="AHOM02000001">
    <property type="protein sequence ID" value="EJZ43853.1"/>
    <property type="molecule type" value="Genomic_DNA"/>
</dbReference>
<evidence type="ECO:0000313" key="3">
    <source>
        <dbReference type="Proteomes" id="UP000018720"/>
    </source>
</evidence>
<proteinExistence type="predicted"/>